<accession>A0ABW6MG48</accession>
<organism evidence="1 2">
    <name type="scientific">Streptomyces hokutonensis</name>
    <dbReference type="NCBI Taxonomy" id="1306990"/>
    <lineage>
        <taxon>Bacteria</taxon>
        <taxon>Bacillati</taxon>
        <taxon>Actinomycetota</taxon>
        <taxon>Actinomycetes</taxon>
        <taxon>Kitasatosporales</taxon>
        <taxon>Streptomycetaceae</taxon>
        <taxon>Streptomyces</taxon>
    </lineage>
</organism>
<dbReference type="RefSeq" id="WP_388113906.1">
    <property type="nucleotide sequence ID" value="NZ_JBIAHM010000018.1"/>
</dbReference>
<dbReference type="EMBL" id="JBIAHM010000018">
    <property type="protein sequence ID" value="MFE9605076.1"/>
    <property type="molecule type" value="Genomic_DNA"/>
</dbReference>
<reference evidence="1 2" key="1">
    <citation type="submission" date="2024-10" db="EMBL/GenBank/DDBJ databases">
        <title>The Natural Products Discovery Center: Release of the First 8490 Sequenced Strains for Exploring Actinobacteria Biosynthetic Diversity.</title>
        <authorList>
            <person name="Kalkreuter E."/>
            <person name="Kautsar S.A."/>
            <person name="Yang D."/>
            <person name="Bader C.D."/>
            <person name="Teijaro C.N."/>
            <person name="Fluegel L."/>
            <person name="Davis C.M."/>
            <person name="Simpson J.R."/>
            <person name="Lauterbach L."/>
            <person name="Steele A.D."/>
            <person name="Gui C."/>
            <person name="Meng S."/>
            <person name="Li G."/>
            <person name="Viehrig K."/>
            <person name="Ye F."/>
            <person name="Su P."/>
            <person name="Kiefer A.F."/>
            <person name="Nichols A."/>
            <person name="Cepeda A.J."/>
            <person name="Yan W."/>
            <person name="Fan B."/>
            <person name="Jiang Y."/>
            <person name="Adhikari A."/>
            <person name="Zheng C.-J."/>
            <person name="Schuster L."/>
            <person name="Cowan T.M."/>
            <person name="Smanski M.J."/>
            <person name="Chevrette M.G."/>
            <person name="De Carvalho L.P.S."/>
            <person name="Shen B."/>
        </authorList>
    </citation>
    <scope>NUCLEOTIDE SEQUENCE [LARGE SCALE GENOMIC DNA]</scope>
    <source>
        <strain evidence="1 2">NPDC006488</strain>
    </source>
</reference>
<gene>
    <name evidence="1" type="ORF">ACFYNQ_41840</name>
</gene>
<evidence type="ECO:0000313" key="2">
    <source>
        <dbReference type="Proteomes" id="UP001601303"/>
    </source>
</evidence>
<comment type="caution">
    <text evidence="1">The sequence shown here is derived from an EMBL/GenBank/DDBJ whole genome shotgun (WGS) entry which is preliminary data.</text>
</comment>
<keyword evidence="2" id="KW-1185">Reference proteome</keyword>
<dbReference type="Proteomes" id="UP001601303">
    <property type="component" value="Unassembled WGS sequence"/>
</dbReference>
<proteinExistence type="predicted"/>
<evidence type="ECO:0000313" key="1">
    <source>
        <dbReference type="EMBL" id="MFE9605076.1"/>
    </source>
</evidence>
<protein>
    <submittedName>
        <fullName evidence="1">Uncharacterized protein</fullName>
    </submittedName>
</protein>
<name>A0ABW6MG48_9ACTN</name>
<sequence>MRYEIRVDGEMSHTITEAFPELESVVAAGQTVLSGQIADEVQLYGLLTRFQSLGLHVVEMRRLHE</sequence>